<reference evidence="4 5" key="1">
    <citation type="journal article" date="2017" name="Genome Announc.">
        <title>Draft Genome Sequence of Romboutsia maritimum sp. nov. Strain CCRI-22766(T), Isolated from Coastal Estuarine Mud.</title>
        <authorList>
            <person name="Maheux A.F."/>
            <person name="Boudreau D.K."/>
            <person name="Berube E."/>
            <person name="Boissinot M."/>
            <person name="Raymond F."/>
            <person name="Brodeur S."/>
            <person name="Corbeil J."/>
            <person name="Brightwell G."/>
            <person name="Broda D."/>
            <person name="Omar R.F."/>
            <person name="Bergeron M.G."/>
        </authorList>
    </citation>
    <scope>NUCLEOTIDE SEQUENCE [LARGE SCALE GENOMIC DNA]</scope>
    <source>
        <strain evidence="4 5">CCRI-22766</strain>
    </source>
</reference>
<evidence type="ECO:0000256" key="2">
    <source>
        <dbReference type="ARBA" id="ARBA00022737"/>
    </source>
</evidence>
<gene>
    <name evidence="4" type="ORF">CHF27_003805</name>
</gene>
<sequence length="695" mass="78514">MININKIDNGLSNDTPMFLENSNSTKYNNTPTYVLKYNNYEILFLNNMIEIYSVEYSHEDNSGLKSFFSKLKNKFKPDSNLNENIAVKTSVLKVEFNNSNQDTKIFGEDKLTDNLPTKSTISFSKILYKDIYPKIDMSLYMKDGVLECDFILNQNCNPEDINISVNKNEILSFDEDNTLKINMPNFDLKFNKPIYDKNINFNLDNNKANLNLDTYDRSVENKVYTLKQIQSKATETYFIGKKNLLIEVPKYKIFPSNINNISAFSTVLRIPYSYHEKTNSYKKSNVNIACSENPDDKQNIPIFINTIDTNLNVYIYYSIGLYNNIEDDPTNLDIYTLLDDFIVGDLDFCNTTDIDILNSKIFNPIVNVGDPILYTSSDNYYIYKLNINISLEEFDLPTPINPNVFDAIRDSLGLPPNSPITIDELNSVTHLVINPPVNPKDNALDVNFAKYLPNLVYLSITGYTVNNIDILSILPYFEELILDTCTIKVSELGSLSNITSLTLKNILTVVNPITPISSLDNLNELDIDNNKFPLSDLSIVGTLTNLSFLDVSHNAIKDIIPLANLINLKALDISHNQISDISPLEILENLATLFANNQAIYHIPIYVDIDDMAILDISFLKNLAGDTPSIDAISNDGVVCDETLSCDPPSIVWENVEFTIENATVEFSGIGINPFTVDSIFNGTIFVNIQKNITE</sequence>
<accession>A0A371IUQ9</accession>
<dbReference type="OrthoDB" id="2339349at2"/>
<name>A0A371IUQ9_9FIRM</name>
<dbReference type="EMBL" id="NOJZ02000004">
    <property type="protein sequence ID" value="RDY24213.1"/>
    <property type="molecule type" value="Genomic_DNA"/>
</dbReference>
<dbReference type="Proteomes" id="UP000243494">
    <property type="component" value="Unassembled WGS sequence"/>
</dbReference>
<proteinExistence type="predicted"/>
<dbReference type="RefSeq" id="WP_095406184.1">
    <property type="nucleotide sequence ID" value="NZ_NOJZ02000004.1"/>
</dbReference>
<dbReference type="InterPro" id="IPR001611">
    <property type="entry name" value="Leu-rich_rpt"/>
</dbReference>
<evidence type="ECO:0000256" key="1">
    <source>
        <dbReference type="ARBA" id="ARBA00022614"/>
    </source>
</evidence>
<dbReference type="InterPro" id="IPR025875">
    <property type="entry name" value="Leu-rich_rpt_4"/>
</dbReference>
<feature type="domain" description="DUF7948" evidence="3">
    <location>
        <begin position="18"/>
        <end position="218"/>
    </location>
</feature>
<dbReference type="PROSITE" id="PS51450">
    <property type="entry name" value="LRR"/>
    <property type="match status" value="2"/>
</dbReference>
<protein>
    <submittedName>
        <fullName evidence="4">Leucine-rich repeat domain-containing protein</fullName>
    </submittedName>
</protein>
<dbReference type="PANTHER" id="PTHR48057:SF7">
    <property type="entry name" value="LEUCINE-RICH REPEAT SERINE_THREONINE-PROTEIN KINASE 1"/>
    <property type="match status" value="1"/>
</dbReference>
<dbReference type="InterPro" id="IPR052595">
    <property type="entry name" value="LRRC69/RLP"/>
</dbReference>
<comment type="caution">
    <text evidence="4">The sequence shown here is derived from an EMBL/GenBank/DDBJ whole genome shotgun (WGS) entry which is preliminary data.</text>
</comment>
<dbReference type="PANTHER" id="PTHR48057">
    <property type="entry name" value="LEUCINE-RICH REPEAT SERINE/THREONINE-PROTEIN KINASE 1"/>
    <property type="match status" value="1"/>
</dbReference>
<keyword evidence="5" id="KW-1185">Reference proteome</keyword>
<keyword evidence="1" id="KW-0433">Leucine-rich repeat</keyword>
<evidence type="ECO:0000259" key="3">
    <source>
        <dbReference type="Pfam" id="PF25778"/>
    </source>
</evidence>
<dbReference type="Pfam" id="PF12799">
    <property type="entry name" value="LRR_4"/>
    <property type="match status" value="1"/>
</dbReference>
<organism evidence="4 5">
    <name type="scientific">Romboutsia maritimum</name>
    <dbReference type="NCBI Taxonomy" id="2020948"/>
    <lineage>
        <taxon>Bacteria</taxon>
        <taxon>Bacillati</taxon>
        <taxon>Bacillota</taxon>
        <taxon>Clostridia</taxon>
        <taxon>Peptostreptococcales</taxon>
        <taxon>Peptostreptococcaceae</taxon>
        <taxon>Romboutsia</taxon>
    </lineage>
</organism>
<evidence type="ECO:0000313" key="5">
    <source>
        <dbReference type="Proteomes" id="UP000243494"/>
    </source>
</evidence>
<dbReference type="Pfam" id="PF25778">
    <property type="entry name" value="DUF7948"/>
    <property type="match status" value="1"/>
</dbReference>
<dbReference type="AlphaFoldDB" id="A0A371IUQ9"/>
<dbReference type="SMART" id="SM00365">
    <property type="entry name" value="LRR_SD22"/>
    <property type="match status" value="2"/>
</dbReference>
<keyword evidence="2" id="KW-0677">Repeat</keyword>
<dbReference type="InterPro" id="IPR057708">
    <property type="entry name" value="DUF7948"/>
</dbReference>
<dbReference type="Gene3D" id="3.80.10.10">
    <property type="entry name" value="Ribonuclease Inhibitor"/>
    <property type="match status" value="1"/>
</dbReference>
<dbReference type="SUPFAM" id="SSF52058">
    <property type="entry name" value="L domain-like"/>
    <property type="match status" value="1"/>
</dbReference>
<dbReference type="InterPro" id="IPR032675">
    <property type="entry name" value="LRR_dom_sf"/>
</dbReference>
<evidence type="ECO:0000313" key="4">
    <source>
        <dbReference type="EMBL" id="RDY24213.1"/>
    </source>
</evidence>